<dbReference type="InterPro" id="IPR045877">
    <property type="entry name" value="ZFP36-like"/>
</dbReference>
<dbReference type="SMART" id="SM00356">
    <property type="entry name" value="ZnF_C3H1"/>
    <property type="match status" value="4"/>
</dbReference>
<evidence type="ECO:0000256" key="3">
    <source>
        <dbReference type="ARBA" id="ARBA00022771"/>
    </source>
</evidence>
<feature type="zinc finger region" description="C3H1-type" evidence="5">
    <location>
        <begin position="5"/>
        <end position="32"/>
    </location>
</feature>
<dbReference type="PANTHER" id="PTHR12547">
    <property type="entry name" value="CCCH ZINC FINGER/TIS11-RELATED"/>
    <property type="match status" value="1"/>
</dbReference>
<evidence type="ECO:0000256" key="4">
    <source>
        <dbReference type="ARBA" id="ARBA00022833"/>
    </source>
</evidence>
<evidence type="ECO:0000256" key="2">
    <source>
        <dbReference type="ARBA" id="ARBA00022737"/>
    </source>
</evidence>
<feature type="domain" description="C3H1-type" evidence="7">
    <location>
        <begin position="161"/>
        <end position="187"/>
    </location>
</feature>
<evidence type="ECO:0000313" key="8">
    <source>
        <dbReference type="EMBL" id="KAK7691184.1"/>
    </source>
</evidence>
<dbReference type="PANTHER" id="PTHR12547:SF18">
    <property type="entry name" value="PROTEIN TIS11"/>
    <property type="match status" value="1"/>
</dbReference>
<dbReference type="EMBL" id="JASBNA010000006">
    <property type="protein sequence ID" value="KAK7691184.1"/>
    <property type="molecule type" value="Genomic_DNA"/>
</dbReference>
<dbReference type="Gene3D" id="3.30.1370.210">
    <property type="match status" value="1"/>
</dbReference>
<dbReference type="Pfam" id="PF00642">
    <property type="entry name" value="zf-CCCH"/>
    <property type="match status" value="1"/>
</dbReference>
<name>A0AAW0GHC2_9APHY</name>
<feature type="zinc finger region" description="C3H1-type" evidence="5">
    <location>
        <begin position="110"/>
        <end position="139"/>
    </location>
</feature>
<evidence type="ECO:0000256" key="6">
    <source>
        <dbReference type="SAM" id="MobiDB-lite"/>
    </source>
</evidence>
<evidence type="ECO:0000256" key="1">
    <source>
        <dbReference type="ARBA" id="ARBA00022723"/>
    </source>
</evidence>
<feature type="zinc finger region" description="C3H1-type" evidence="5">
    <location>
        <begin position="161"/>
        <end position="187"/>
    </location>
</feature>
<feature type="domain" description="C3H1-type" evidence="7">
    <location>
        <begin position="110"/>
        <end position="139"/>
    </location>
</feature>
<dbReference type="GO" id="GO:0003729">
    <property type="term" value="F:mRNA binding"/>
    <property type="evidence" value="ECO:0007669"/>
    <property type="project" value="InterPro"/>
</dbReference>
<gene>
    <name evidence="8" type="ORF">QCA50_006287</name>
</gene>
<feature type="region of interest" description="Disordered" evidence="6">
    <location>
        <begin position="337"/>
        <end position="424"/>
    </location>
</feature>
<keyword evidence="3 5" id="KW-0863">Zinc-finger</keyword>
<keyword evidence="2" id="KW-0677">Repeat</keyword>
<keyword evidence="9" id="KW-1185">Reference proteome</keyword>
<protein>
    <recommendedName>
        <fullName evidence="7">C3H1-type domain-containing protein</fullName>
    </recommendedName>
</protein>
<proteinExistence type="predicted"/>
<dbReference type="PROSITE" id="PS50103">
    <property type="entry name" value="ZF_C3H1"/>
    <property type="match status" value="3"/>
</dbReference>
<evidence type="ECO:0000256" key="5">
    <source>
        <dbReference type="PROSITE-ProRule" id="PRU00723"/>
    </source>
</evidence>
<comment type="caution">
    <text evidence="8">The sequence shown here is derived from an EMBL/GenBank/DDBJ whole genome shotgun (WGS) entry which is preliminary data.</text>
</comment>
<keyword evidence="4 5" id="KW-0862">Zinc</keyword>
<dbReference type="GO" id="GO:0008270">
    <property type="term" value="F:zinc ion binding"/>
    <property type="evidence" value="ECO:0007669"/>
    <property type="project" value="UniProtKB-KW"/>
</dbReference>
<evidence type="ECO:0000259" key="7">
    <source>
        <dbReference type="PROSITE" id="PS50103"/>
    </source>
</evidence>
<dbReference type="Pfam" id="PF14608">
    <property type="entry name" value="zf-CCCH_2"/>
    <property type="match status" value="3"/>
</dbReference>
<dbReference type="SUPFAM" id="SSF90229">
    <property type="entry name" value="CCCH zinc finger"/>
    <property type="match status" value="2"/>
</dbReference>
<reference evidence="8 9" key="1">
    <citation type="submission" date="2022-09" db="EMBL/GenBank/DDBJ databases">
        <authorList>
            <person name="Palmer J.M."/>
        </authorList>
    </citation>
    <scope>NUCLEOTIDE SEQUENCE [LARGE SCALE GENOMIC DNA]</scope>
    <source>
        <strain evidence="8 9">DSM 7382</strain>
    </source>
</reference>
<dbReference type="Proteomes" id="UP001385951">
    <property type="component" value="Unassembled WGS sequence"/>
</dbReference>
<organism evidence="8 9">
    <name type="scientific">Cerrena zonata</name>
    <dbReference type="NCBI Taxonomy" id="2478898"/>
    <lineage>
        <taxon>Eukaryota</taxon>
        <taxon>Fungi</taxon>
        <taxon>Dikarya</taxon>
        <taxon>Basidiomycota</taxon>
        <taxon>Agaricomycotina</taxon>
        <taxon>Agaricomycetes</taxon>
        <taxon>Polyporales</taxon>
        <taxon>Cerrenaceae</taxon>
        <taxon>Cerrena</taxon>
    </lineage>
</organism>
<accession>A0AAW0GHC2</accession>
<evidence type="ECO:0000313" key="9">
    <source>
        <dbReference type="Proteomes" id="UP001385951"/>
    </source>
</evidence>
<dbReference type="AlphaFoldDB" id="A0AAW0GHC2"/>
<dbReference type="InterPro" id="IPR036855">
    <property type="entry name" value="Znf_CCCH_sf"/>
</dbReference>
<dbReference type="InterPro" id="IPR000571">
    <property type="entry name" value="Znf_CCCH"/>
</dbReference>
<sequence>MNTQRPRTKLCRNYALGNCPQGDRCKYIHSDQIVFSPTYVIGPQSPIGQVYHGSISPTSPFSISSPSMPWTASQRIGPPFHTYPMGWTLQMPPTGQASNATRPSQFRALSWRTTLCRHFVKNQGWCPLGDECGYIHDLRLAEHAQNDIRYPDGRRPRSLGPPKQSHCWAYVQGMCRVGNCPYIHPLAIDLFVPHTPCLSWPNCNKGALCCFKHPEPLIPKLPSFHPEPLPNIPAGTYQALGTTYFPVAQDPNAPTSPSAPVPYSPSARSGFSPYSNASLPFFSPIYEPKRPPFVAPPLVAIASNSSEDANRYIGMPPPIPINDVKIAGDVKVDDASSIGEASTEEFPYRPSTHQRPGHTRRISVTLKSKEDSDALGLSQTRTSRRPSWMTHSKRDAETHRSWPWAPESLGLASSAPHNKTDFGL</sequence>
<dbReference type="Gene3D" id="4.10.1000.10">
    <property type="entry name" value="Zinc finger, CCCH-type"/>
    <property type="match status" value="1"/>
</dbReference>
<keyword evidence="1 5" id="KW-0479">Metal-binding</keyword>
<feature type="domain" description="C3H1-type" evidence="7">
    <location>
        <begin position="5"/>
        <end position="32"/>
    </location>
</feature>